<feature type="compositionally biased region" description="Gly residues" evidence="2">
    <location>
        <begin position="161"/>
        <end position="176"/>
    </location>
</feature>
<keyword evidence="5" id="KW-1185">Reference proteome</keyword>
<keyword evidence="1" id="KW-0597">Phosphoprotein</keyword>
<feature type="compositionally biased region" description="Pro residues" evidence="2">
    <location>
        <begin position="646"/>
        <end position="659"/>
    </location>
</feature>
<feature type="domain" description="FHA" evidence="3">
    <location>
        <begin position="850"/>
        <end position="908"/>
    </location>
</feature>
<feature type="compositionally biased region" description="Pro residues" evidence="2">
    <location>
        <begin position="422"/>
        <end position="431"/>
    </location>
</feature>
<feature type="compositionally biased region" description="Pro residues" evidence="2">
    <location>
        <begin position="690"/>
        <end position="703"/>
    </location>
</feature>
<evidence type="ECO:0000313" key="5">
    <source>
        <dbReference type="Proteomes" id="UP001500730"/>
    </source>
</evidence>
<evidence type="ECO:0000313" key="4">
    <source>
        <dbReference type="EMBL" id="GAA2470016.1"/>
    </source>
</evidence>
<feature type="compositionally biased region" description="Low complexity" evidence="2">
    <location>
        <begin position="177"/>
        <end position="231"/>
    </location>
</feature>
<feature type="compositionally biased region" description="Low complexity" evidence="2">
    <location>
        <begin position="335"/>
        <end position="370"/>
    </location>
</feature>
<dbReference type="PROSITE" id="PS50006">
    <property type="entry name" value="FHA_DOMAIN"/>
    <property type="match status" value="1"/>
</dbReference>
<feature type="region of interest" description="Disordered" evidence="2">
    <location>
        <begin position="497"/>
        <end position="539"/>
    </location>
</feature>
<dbReference type="RefSeq" id="WP_344252488.1">
    <property type="nucleotide sequence ID" value="NZ_BAAARE010000002.1"/>
</dbReference>
<feature type="compositionally biased region" description="Low complexity" evidence="2">
    <location>
        <begin position="704"/>
        <end position="727"/>
    </location>
</feature>
<gene>
    <name evidence="4" type="ORF">GCM10009858_04110</name>
</gene>
<feature type="compositionally biased region" description="Polar residues" evidence="2">
    <location>
        <begin position="436"/>
        <end position="445"/>
    </location>
</feature>
<name>A0ABP5XZF2_9MICO</name>
<feature type="compositionally biased region" description="Low complexity" evidence="2">
    <location>
        <begin position="138"/>
        <end position="160"/>
    </location>
</feature>
<feature type="region of interest" description="Disordered" evidence="2">
    <location>
        <begin position="123"/>
        <end position="467"/>
    </location>
</feature>
<dbReference type="InterPro" id="IPR008984">
    <property type="entry name" value="SMAD_FHA_dom_sf"/>
</dbReference>
<reference evidence="5" key="1">
    <citation type="journal article" date="2019" name="Int. J. Syst. Evol. Microbiol.">
        <title>The Global Catalogue of Microorganisms (GCM) 10K type strain sequencing project: providing services to taxonomists for standard genome sequencing and annotation.</title>
        <authorList>
            <consortium name="The Broad Institute Genomics Platform"/>
            <consortium name="The Broad Institute Genome Sequencing Center for Infectious Disease"/>
            <person name="Wu L."/>
            <person name="Ma J."/>
        </authorList>
    </citation>
    <scope>NUCLEOTIDE SEQUENCE [LARGE SCALE GENOMIC DNA]</scope>
    <source>
        <strain evidence="5">JCM 16259</strain>
    </source>
</reference>
<feature type="compositionally biased region" description="Low complexity" evidence="2">
    <location>
        <begin position="291"/>
        <end position="326"/>
    </location>
</feature>
<dbReference type="EMBL" id="BAAARE010000002">
    <property type="protein sequence ID" value="GAA2470016.1"/>
    <property type="molecule type" value="Genomic_DNA"/>
</dbReference>
<organism evidence="4 5">
    <name type="scientific">Terrabacter carboxydivorans</name>
    <dbReference type="NCBI Taxonomy" id="619730"/>
    <lineage>
        <taxon>Bacteria</taxon>
        <taxon>Bacillati</taxon>
        <taxon>Actinomycetota</taxon>
        <taxon>Actinomycetes</taxon>
        <taxon>Micrococcales</taxon>
        <taxon>Intrasporangiaceae</taxon>
        <taxon>Terrabacter</taxon>
    </lineage>
</organism>
<dbReference type="Gene3D" id="2.60.200.20">
    <property type="match status" value="1"/>
</dbReference>
<feature type="compositionally biased region" description="Low complexity" evidence="2">
    <location>
        <begin position="621"/>
        <end position="639"/>
    </location>
</feature>
<dbReference type="SUPFAM" id="SSF49879">
    <property type="entry name" value="SMAD/FHA domain"/>
    <property type="match status" value="1"/>
</dbReference>
<comment type="caution">
    <text evidence="4">The sequence shown here is derived from an EMBL/GenBank/DDBJ whole genome shotgun (WGS) entry which is preliminary data.</text>
</comment>
<feature type="region of interest" description="Disordered" evidence="2">
    <location>
        <begin position="587"/>
        <end position="771"/>
    </location>
</feature>
<dbReference type="Proteomes" id="UP001500730">
    <property type="component" value="Unassembled WGS sequence"/>
</dbReference>
<sequence>MSGPSVVVERAPDGWTHIGGPGMHLLIGLDEDDDRTIAASDAADGGDVDDVVEVLTAGGMRKAQHFVGVHWQPRTRIVAFGPVSALVTLADGSEHDVRATSSKVWTDVELPEHPERVVLRVLEESERSQPAPPQDLVDGPAPATTKPPAGDASPSVAPGHGADGAVGGAQDGGGDTGANQAPAAVVAEGAAQPEHPTASTTTGTSSGTPSGTATDTPTTATAATTTGATHGDGPDSPGTGGVIPTFGTAARSSGAGSGSRDDDAVGQAGGSEGSAGSSASVWDRSWATRDSAATTSPEESAAAPNAPASTTANPTPATAAATVATPGPDRSDDQPAIATPASLTTTAPSAAADAAPTGAAESAPAARAPALRSWTSVAPPMPVRATPTSAPSVSATPVEAPAAAPVADNPGHEQSAAGLPVQPAPLQPAPDQPTAVQPTAVQSAPAQDESVQPAPATGATSTQAPAPVADDLPAAEAHDIDSTWAARPVLEPEVVVSATPSVSAPPSSRATTAAGGSGTSTPSADDEDGDQPALPSYDYLFGHTTTADEHRKALAQLNRPDDEEPGADEEHLSVPAVADVSAGAVTNAAPAPDVPERPLPSAPRLPDLPEVSEGGLISSVPWATPAPAARAADPEPAAPTFSGRHTPPPAPSLLPPMNTPSPGLRAPEVTPLISTGPPPASAAPTAAPAMPSPSPAPAVPAVPDPTTHSGPAPAAPSVPSAPTAYAPSTPPQVEPSFDVPISLPPAVPASPAAAATPAPPVADDDEDETELTVDRSALLEARNAAQNQAISGPSVLAVLCSAGHPAPPHSDRCRVCGSSIPPQEPFTMPRPPLGVLRLSTGDVVTLDRSVLLGRAPRLGDGLAAHDRPHVVKVPSPERDVSRNHVEVILEGWHVLIRDLGTTNGTTVTLPGESPIRLRANDQQVLEPGSFVSMADEVSFTFEAAL</sequence>
<feature type="compositionally biased region" description="Low complexity" evidence="2">
    <location>
        <begin position="389"/>
        <end position="407"/>
    </location>
</feature>
<feature type="compositionally biased region" description="Acidic residues" evidence="2">
    <location>
        <begin position="762"/>
        <end position="771"/>
    </location>
</feature>
<dbReference type="InterPro" id="IPR000253">
    <property type="entry name" value="FHA_dom"/>
</dbReference>
<accession>A0ABP5XZF2</accession>
<protein>
    <recommendedName>
        <fullName evidence="3">FHA domain-containing protein</fullName>
    </recommendedName>
</protein>
<proteinExistence type="predicted"/>
<evidence type="ECO:0000259" key="3">
    <source>
        <dbReference type="PROSITE" id="PS50006"/>
    </source>
</evidence>
<evidence type="ECO:0000256" key="2">
    <source>
        <dbReference type="SAM" id="MobiDB-lite"/>
    </source>
</evidence>
<feature type="compositionally biased region" description="Low complexity" evidence="2">
    <location>
        <begin position="497"/>
        <end position="523"/>
    </location>
</feature>
<dbReference type="Pfam" id="PF00498">
    <property type="entry name" value="FHA"/>
    <property type="match status" value="1"/>
</dbReference>
<evidence type="ECO:0000256" key="1">
    <source>
        <dbReference type="ARBA" id="ARBA00022553"/>
    </source>
</evidence>